<organism evidence="1 2">
    <name type="scientific">Marmota monax</name>
    <name type="common">Woodchuck</name>
    <dbReference type="NCBI Taxonomy" id="9995"/>
    <lineage>
        <taxon>Eukaryota</taxon>
        <taxon>Metazoa</taxon>
        <taxon>Chordata</taxon>
        <taxon>Craniata</taxon>
        <taxon>Vertebrata</taxon>
        <taxon>Euteleostomi</taxon>
        <taxon>Mammalia</taxon>
        <taxon>Eutheria</taxon>
        <taxon>Euarchontoglires</taxon>
        <taxon>Glires</taxon>
        <taxon>Rodentia</taxon>
        <taxon>Sciuromorpha</taxon>
        <taxon>Sciuridae</taxon>
        <taxon>Xerinae</taxon>
        <taxon>Marmotini</taxon>
        <taxon>Marmota</taxon>
    </lineage>
</organism>
<sequence>NNGTIQGWANHYMILSDEVINRIFGDNGAVEDPQTLENSVIWGVEDFTSGTLLGGGCGEHLQLDSGCL</sequence>
<accession>A0A5E4D0B6</accession>
<protein>
    <submittedName>
        <fullName evidence="1">Uncharacterized protein</fullName>
    </submittedName>
</protein>
<proteinExistence type="predicted"/>
<feature type="non-terminal residue" evidence="1">
    <location>
        <position position="1"/>
    </location>
</feature>
<dbReference type="Proteomes" id="UP000335636">
    <property type="component" value="Unassembled WGS sequence"/>
</dbReference>
<dbReference type="EMBL" id="CABDUW010002636">
    <property type="protein sequence ID" value="VTJ87564.1"/>
    <property type="molecule type" value="Genomic_DNA"/>
</dbReference>
<keyword evidence="2" id="KW-1185">Reference proteome</keyword>
<evidence type="ECO:0000313" key="2">
    <source>
        <dbReference type="Proteomes" id="UP000335636"/>
    </source>
</evidence>
<gene>
    <name evidence="1" type="ORF">MONAX_5E033586</name>
</gene>
<comment type="caution">
    <text evidence="1">The sequence shown here is derived from an EMBL/GenBank/DDBJ whole genome shotgun (WGS) entry which is preliminary data.</text>
</comment>
<name>A0A5E4D0B6_MARMO</name>
<dbReference type="AlphaFoldDB" id="A0A5E4D0B6"/>
<reference evidence="1" key="1">
    <citation type="submission" date="2019-04" db="EMBL/GenBank/DDBJ databases">
        <authorList>
            <person name="Alioto T."/>
            <person name="Alioto T."/>
        </authorList>
    </citation>
    <scope>NUCLEOTIDE SEQUENCE [LARGE SCALE GENOMIC DNA]</scope>
</reference>
<evidence type="ECO:0000313" key="1">
    <source>
        <dbReference type="EMBL" id="VTJ87564.1"/>
    </source>
</evidence>